<feature type="domain" description="PAC" evidence="2">
    <location>
        <begin position="76"/>
        <end position="131"/>
    </location>
</feature>
<dbReference type="RefSeq" id="WP_003464427.1">
    <property type="nucleotide sequence ID" value="NZ_APML01000012.1"/>
</dbReference>
<dbReference type="InterPro" id="IPR035965">
    <property type="entry name" value="PAS-like_dom_sf"/>
</dbReference>
<dbReference type="SUPFAM" id="SSF55073">
    <property type="entry name" value="Nucleotide cyclase"/>
    <property type="match status" value="1"/>
</dbReference>
<evidence type="ECO:0000259" key="1">
    <source>
        <dbReference type="PROSITE" id="PS50112"/>
    </source>
</evidence>
<evidence type="ECO:0000313" key="4">
    <source>
        <dbReference type="EMBL" id="ENH97896.1"/>
    </source>
</evidence>
<dbReference type="PANTHER" id="PTHR44757">
    <property type="entry name" value="DIGUANYLATE CYCLASE DGCP"/>
    <property type="match status" value="1"/>
</dbReference>
<dbReference type="InterPro" id="IPR052155">
    <property type="entry name" value="Biofilm_reg_signaling"/>
</dbReference>
<evidence type="ECO:0000259" key="3">
    <source>
        <dbReference type="PROSITE" id="PS50887"/>
    </source>
</evidence>
<dbReference type="InterPro" id="IPR000700">
    <property type="entry name" value="PAS-assoc_C"/>
</dbReference>
<dbReference type="Gene3D" id="3.30.450.20">
    <property type="entry name" value="PAS domain"/>
    <property type="match status" value="3"/>
</dbReference>
<dbReference type="PANTHER" id="PTHR44757:SF2">
    <property type="entry name" value="BIOFILM ARCHITECTURE MAINTENANCE PROTEIN MBAA"/>
    <property type="match status" value="1"/>
</dbReference>
<dbReference type="eggNOG" id="COG2199">
    <property type="taxonomic scope" value="Bacteria"/>
</dbReference>
<dbReference type="Proteomes" id="UP000012283">
    <property type="component" value="Unassembled WGS sequence"/>
</dbReference>
<feature type="domain" description="PAS" evidence="1">
    <location>
        <begin position="258"/>
        <end position="328"/>
    </location>
</feature>
<dbReference type="InterPro" id="IPR043128">
    <property type="entry name" value="Rev_trsase/Diguanyl_cyclase"/>
</dbReference>
<dbReference type="STRING" id="1308866.J416_03046"/>
<dbReference type="EMBL" id="APML01000012">
    <property type="protein sequence ID" value="ENH97896.1"/>
    <property type="molecule type" value="Genomic_DNA"/>
</dbReference>
<dbReference type="InterPro" id="IPR000014">
    <property type="entry name" value="PAS"/>
</dbReference>
<dbReference type="OrthoDB" id="9759607at2"/>
<dbReference type="InterPro" id="IPR013656">
    <property type="entry name" value="PAS_4"/>
</dbReference>
<dbReference type="Gene3D" id="3.30.70.270">
    <property type="match status" value="1"/>
</dbReference>
<dbReference type="InterPro" id="IPR029787">
    <property type="entry name" value="Nucleotide_cyclase"/>
</dbReference>
<protein>
    <submittedName>
        <fullName evidence="4">Signaling protein</fullName>
    </submittedName>
</protein>
<reference evidence="4 5" key="1">
    <citation type="submission" date="2013-03" db="EMBL/GenBank/DDBJ databases">
        <title>Draft genome sequence of Gracibacillus halophilus YIM-C55.5, a moderately halophilic and thermophilic organism from the Xiaochaidamu salt lake.</title>
        <authorList>
            <person name="Sugumar T."/>
            <person name="Polireddy D.R."/>
            <person name="Antony A."/>
            <person name="Madhava Y.R."/>
            <person name="Sivakumar N."/>
        </authorList>
    </citation>
    <scope>NUCLEOTIDE SEQUENCE [LARGE SCALE GENOMIC DNA]</scope>
    <source>
        <strain evidence="4 5">YIM-C55.5</strain>
    </source>
</reference>
<dbReference type="PATRIC" id="fig|1308866.3.peg.618"/>
<evidence type="ECO:0000313" key="5">
    <source>
        <dbReference type="Proteomes" id="UP000012283"/>
    </source>
</evidence>
<evidence type="ECO:0000259" key="2">
    <source>
        <dbReference type="PROSITE" id="PS50113"/>
    </source>
</evidence>
<dbReference type="CDD" id="cd00130">
    <property type="entry name" value="PAS"/>
    <property type="match status" value="2"/>
</dbReference>
<gene>
    <name evidence="4" type="ORF">J416_03046</name>
</gene>
<sequence>MANNENIYLQILKENMTDQIYIMQAQKQGFVYYFLNRQAMNETGLTEKVIGLTLHDALPKEKAAFLHDQYLHVLESQEQIEYVDEFQSDSGERYMKSKLFPINDQEKSLTFVVAVVQDITDQEKTQSQMEQIWNELDRSKKNYQSLFSDNPDAILAFDLHGEIVNSNPQTEQLIGYRPTELIGKTAEHIFFYDKEINKLFNQNKHQQVRTRVYHKQGHSVDVAIKVTPLIIDQAVEGIFAIIRNLSQEHQSQQKLLESEERFRIIAENAHDLISLVDRNGKIIYASPSYRKIVGFHDQEFFGKVFLHQIHPDDQDTLYELVTGSIQNGEPYSAQVRHNTESGQYIWIESYGTPVFDVIGNFKYMVVLSRDVTLQRRYEEQLEHFAMHDSLSDLPNRRLFQEKLRYALEQFQRNEEAIAVIMLDIDDFKSINDEYGHDIGDEVIVEFGQRIQQIISRDDIVARLGGDEFIVLLRRAQGQFDVKRFAREIKQKIYQPWPLHGNQLHVTTSIGIRILQPNDSLDATQLMKQADIALYQAKKGGKDGYYVFDHF</sequence>
<dbReference type="Pfam" id="PF13426">
    <property type="entry name" value="PAS_9"/>
    <property type="match status" value="1"/>
</dbReference>
<keyword evidence="5" id="KW-1185">Reference proteome</keyword>
<accession>N4WXU5</accession>
<name>N4WXU5_9BACI</name>
<dbReference type="AlphaFoldDB" id="N4WXU5"/>
<dbReference type="Pfam" id="PF08448">
    <property type="entry name" value="PAS_4"/>
    <property type="match status" value="1"/>
</dbReference>
<dbReference type="Pfam" id="PF00990">
    <property type="entry name" value="GGDEF"/>
    <property type="match status" value="1"/>
</dbReference>
<comment type="caution">
    <text evidence="4">The sequence shown here is derived from an EMBL/GenBank/DDBJ whole genome shotgun (WGS) entry which is preliminary data.</text>
</comment>
<dbReference type="SUPFAM" id="SSF55785">
    <property type="entry name" value="PYP-like sensor domain (PAS domain)"/>
    <property type="match status" value="3"/>
</dbReference>
<feature type="domain" description="GGDEF" evidence="3">
    <location>
        <begin position="415"/>
        <end position="549"/>
    </location>
</feature>
<feature type="domain" description="PAC" evidence="2">
    <location>
        <begin position="331"/>
        <end position="383"/>
    </location>
</feature>
<proteinExistence type="predicted"/>
<dbReference type="PROSITE" id="PS50113">
    <property type="entry name" value="PAC"/>
    <property type="match status" value="2"/>
</dbReference>
<dbReference type="InterPro" id="IPR000160">
    <property type="entry name" value="GGDEF_dom"/>
</dbReference>
<dbReference type="SMART" id="SM00091">
    <property type="entry name" value="PAS"/>
    <property type="match status" value="2"/>
</dbReference>
<dbReference type="SMART" id="SM00267">
    <property type="entry name" value="GGDEF"/>
    <property type="match status" value="1"/>
</dbReference>
<dbReference type="CDD" id="cd01949">
    <property type="entry name" value="GGDEF"/>
    <property type="match status" value="1"/>
</dbReference>
<dbReference type="InterPro" id="IPR013655">
    <property type="entry name" value="PAS_fold_3"/>
</dbReference>
<feature type="domain" description="PAS" evidence="1">
    <location>
        <begin position="139"/>
        <end position="185"/>
    </location>
</feature>
<dbReference type="InterPro" id="IPR001610">
    <property type="entry name" value="PAC"/>
</dbReference>
<organism evidence="4 5">
    <name type="scientific">Gracilibacillus halophilus YIM-C55.5</name>
    <dbReference type="NCBI Taxonomy" id="1308866"/>
    <lineage>
        <taxon>Bacteria</taxon>
        <taxon>Bacillati</taxon>
        <taxon>Bacillota</taxon>
        <taxon>Bacilli</taxon>
        <taxon>Bacillales</taxon>
        <taxon>Bacillaceae</taxon>
        <taxon>Gracilibacillus</taxon>
    </lineage>
</organism>
<dbReference type="PROSITE" id="PS50887">
    <property type="entry name" value="GGDEF"/>
    <property type="match status" value="1"/>
</dbReference>
<dbReference type="NCBIfam" id="TIGR00229">
    <property type="entry name" value="sensory_box"/>
    <property type="match status" value="3"/>
</dbReference>
<dbReference type="FunFam" id="3.30.70.270:FF:000001">
    <property type="entry name" value="Diguanylate cyclase domain protein"/>
    <property type="match status" value="1"/>
</dbReference>
<dbReference type="NCBIfam" id="TIGR00254">
    <property type="entry name" value="GGDEF"/>
    <property type="match status" value="1"/>
</dbReference>
<dbReference type="PROSITE" id="PS50112">
    <property type="entry name" value="PAS"/>
    <property type="match status" value="2"/>
</dbReference>
<dbReference type="Pfam" id="PF08447">
    <property type="entry name" value="PAS_3"/>
    <property type="match status" value="1"/>
</dbReference>
<dbReference type="SMART" id="SM00086">
    <property type="entry name" value="PAC"/>
    <property type="match status" value="3"/>
</dbReference>